<comment type="caution">
    <text evidence="2">The sequence shown here is derived from an EMBL/GenBank/DDBJ whole genome shotgun (WGS) entry which is preliminary data.</text>
</comment>
<dbReference type="RefSeq" id="XP_020117103.1">
    <property type="nucleotide sequence ID" value="XM_020262866.1"/>
</dbReference>
<dbReference type="Proteomes" id="UP000214365">
    <property type="component" value="Unassembled WGS sequence"/>
</dbReference>
<proteinExistence type="predicted"/>
<keyword evidence="3" id="KW-1185">Reference proteome</keyword>
<organism evidence="2 3">
    <name type="scientific">Talaromyces atroroseus</name>
    <dbReference type="NCBI Taxonomy" id="1441469"/>
    <lineage>
        <taxon>Eukaryota</taxon>
        <taxon>Fungi</taxon>
        <taxon>Dikarya</taxon>
        <taxon>Ascomycota</taxon>
        <taxon>Pezizomycotina</taxon>
        <taxon>Eurotiomycetes</taxon>
        <taxon>Eurotiomycetidae</taxon>
        <taxon>Eurotiales</taxon>
        <taxon>Trichocomaceae</taxon>
        <taxon>Talaromyces</taxon>
        <taxon>Talaromyces sect. Trachyspermi</taxon>
    </lineage>
</organism>
<dbReference type="EMBL" id="LFMY01000013">
    <property type="protein sequence ID" value="OKL56982.1"/>
    <property type="molecule type" value="Genomic_DNA"/>
</dbReference>
<dbReference type="STRING" id="1441469.A0A225A8L0"/>
<dbReference type="GeneID" id="31007714"/>
<accession>A0A225A8L0</accession>
<sequence>MPRKNWNSLYQDWPKLLNQSPEARNAYVDAILDHSVDQDVAYIRHHYTRGRGREVDFRCRDSITELGQSILGDEDQQIRYSTRMTYVPLISRSKLSRQNFSTSGFVLGQKRDAEEAGFPEEYASEEELGDTRSIPCSAGKSSSGSFTILGELILSRPPSELEQRAEQLEPYLEELDNRNMKELDCPIKNLHAAFQKFKEDEISTWKTIQHMDVLPEALSPDFLVKPSGSLSSPIAHHLNQPTFTTGKENIREGEVADPMNGCTSMVMGNLYETGETLMFDHIALRIQCKLKIEVVWGVKVQQRLVKTKEFEVLPLWGEFKDVVIMLSKESNYGNADPRYRFRRIILCLAHPGYMYWQKKDDSETSARQDRALKAAALMARKIDIWKRNYFLDKLWFKSVPGKARLMELKAYANALEKERHIPKPTILQVDNNMPPTTLRPSAATGDWDIFFNSTPHSNQAFRELIPEALGALEKCTSDWQSPSDLPEPVLRWFQGQKEILFYNIPVSSFNDVTRKLETIVPSTRFGQGPSEGLGELLIRLMGAKLTSFARDAEVPLAQIISLGGRSQCLVAISLAPDDARARARTALESV</sequence>
<dbReference type="AlphaFoldDB" id="A0A225A8L0"/>
<evidence type="ECO:0000256" key="1">
    <source>
        <dbReference type="SAM" id="MobiDB-lite"/>
    </source>
</evidence>
<name>A0A225A8L0_TALAT</name>
<gene>
    <name evidence="2" type="ORF">UA08_07958</name>
</gene>
<feature type="region of interest" description="Disordered" evidence="1">
    <location>
        <begin position="120"/>
        <end position="139"/>
    </location>
</feature>
<dbReference type="OrthoDB" id="4227515at2759"/>
<evidence type="ECO:0000313" key="2">
    <source>
        <dbReference type="EMBL" id="OKL56982.1"/>
    </source>
</evidence>
<reference evidence="2 3" key="1">
    <citation type="submission" date="2015-06" db="EMBL/GenBank/DDBJ databases">
        <title>Talaromyces atroroseus IBT 11181 draft genome.</title>
        <authorList>
            <person name="Rasmussen K.B."/>
            <person name="Rasmussen S."/>
            <person name="Petersen B."/>
            <person name="Sicheritz-Ponten T."/>
            <person name="Mortensen U.H."/>
            <person name="Thrane U."/>
        </authorList>
    </citation>
    <scope>NUCLEOTIDE SEQUENCE [LARGE SCALE GENOMIC DNA]</scope>
    <source>
        <strain evidence="2 3">IBT 11181</strain>
    </source>
</reference>
<protein>
    <submittedName>
        <fullName evidence="2">Uncharacterized protein</fullName>
    </submittedName>
</protein>
<evidence type="ECO:0000313" key="3">
    <source>
        <dbReference type="Proteomes" id="UP000214365"/>
    </source>
</evidence>